<gene>
    <name evidence="3" type="ORF">FPCIR_951</name>
</gene>
<evidence type="ECO:0000313" key="3">
    <source>
        <dbReference type="EMBL" id="KAF5604202.1"/>
    </source>
</evidence>
<comment type="caution">
    <text evidence="3">The sequence shown here is derived from an EMBL/GenBank/DDBJ whole genome shotgun (WGS) entry which is preliminary data.</text>
</comment>
<evidence type="ECO:0000259" key="2">
    <source>
        <dbReference type="Pfam" id="PF13193"/>
    </source>
</evidence>
<dbReference type="GO" id="GO:0031956">
    <property type="term" value="F:medium-chain fatty acid-CoA ligase activity"/>
    <property type="evidence" value="ECO:0007669"/>
    <property type="project" value="TreeGrafter"/>
</dbReference>
<dbReference type="InterPro" id="IPR000873">
    <property type="entry name" value="AMP-dep_synth/lig_dom"/>
</dbReference>
<reference evidence="3 4" key="1">
    <citation type="submission" date="2020-05" db="EMBL/GenBank/DDBJ databases">
        <title>Identification and distribution of gene clusters putatively required for synthesis of sphingolipid metabolism inhibitors in phylogenetically diverse species of the filamentous fungus Fusarium.</title>
        <authorList>
            <person name="Kim H.-S."/>
            <person name="Busman M."/>
            <person name="Brown D.W."/>
            <person name="Divon H."/>
            <person name="Uhlig S."/>
            <person name="Proctor R.H."/>
        </authorList>
    </citation>
    <scope>NUCLEOTIDE SEQUENCE [LARGE SCALE GENOMIC DNA]</scope>
    <source>
        <strain evidence="3 4">NRRL 36939</strain>
    </source>
</reference>
<feature type="domain" description="AMP-dependent synthetase/ligase" evidence="1">
    <location>
        <begin position="77"/>
        <end position="461"/>
    </location>
</feature>
<dbReference type="InterPro" id="IPR020845">
    <property type="entry name" value="AMP-binding_CS"/>
</dbReference>
<organism evidence="3 4">
    <name type="scientific">Fusarium pseudocircinatum</name>
    <dbReference type="NCBI Taxonomy" id="56676"/>
    <lineage>
        <taxon>Eukaryota</taxon>
        <taxon>Fungi</taxon>
        <taxon>Dikarya</taxon>
        <taxon>Ascomycota</taxon>
        <taxon>Pezizomycotina</taxon>
        <taxon>Sordariomycetes</taxon>
        <taxon>Hypocreomycetidae</taxon>
        <taxon>Hypocreales</taxon>
        <taxon>Nectriaceae</taxon>
        <taxon>Fusarium</taxon>
        <taxon>Fusarium fujikuroi species complex</taxon>
    </lineage>
</organism>
<dbReference type="Pfam" id="PF13193">
    <property type="entry name" value="AMP-binding_C"/>
    <property type="match status" value="1"/>
</dbReference>
<dbReference type="SUPFAM" id="SSF56801">
    <property type="entry name" value="Acetyl-CoA synthetase-like"/>
    <property type="match status" value="1"/>
</dbReference>
<proteinExistence type="predicted"/>
<dbReference type="AlphaFoldDB" id="A0A8H5UYK0"/>
<dbReference type="Gene3D" id="3.30.300.30">
    <property type="match status" value="1"/>
</dbReference>
<dbReference type="InterPro" id="IPR045851">
    <property type="entry name" value="AMP-bd_C_sf"/>
</dbReference>
<dbReference type="InterPro" id="IPR042099">
    <property type="entry name" value="ANL_N_sf"/>
</dbReference>
<name>A0A8H5UYK0_9HYPO</name>
<sequence>MRRRPFSSCLGVKTFMSISRPFIQRRTPAISYSTSAQPIWSNPYEPAPFVTRDPRLSIVQGPTSPPLWNRTLGNLVKEQAKKRGKKTALNVPWQNTRRTYEDLEYRSSIATKALLQAGLRRGDTVGIFAGNRFEYIELFLASARIGCPFVVFNTTNSPHELCSAVARRDCKALFIASSVGSINTDEHVYQVATTAEVGASLEQLIMFDRPASRELFNCHRYEDFLNDGINGSITDEQLERAETCVQPSDVLNMQFTSGTTGLPKVSMLTHNNLLNDGRYVGHAMRLTQEDVVCCPPPLFHCFGMVMGFLASFTHGSTIVFPSDRFNARQTLDAVEAEKVTALLGVPTMFISELEQMESQPRKITTVRTGLVAGSPVSPSLMDELRAKMNVQGMLIAYGMTETSPVTFITSLDDPDDRMLTSLGRVLLHSAAKIIDTNGNIVFIGERGEICTSGFALQKGYYKDEIKTQEAMRWDENVVLWMHTGDEGYLDEQGYGFITGRIKDLIIRGGENLSPSEIENQLLRHPDIREACVVAVKDRIHGEVVAAFLQACSQEKKPSDGDIRDWVLQDLSPVKIPAFIFWLGHDGVDAELPKTGSGKYQKHIIRDIADRLAGKSRTTED</sequence>
<dbReference type="PROSITE" id="PS00455">
    <property type="entry name" value="AMP_BINDING"/>
    <property type="match status" value="1"/>
</dbReference>
<dbReference type="PANTHER" id="PTHR43201:SF6">
    <property type="entry name" value="ACYL COA SYNTHETASE (EUROFUNG)"/>
    <property type="match status" value="1"/>
</dbReference>
<dbReference type="Proteomes" id="UP000546213">
    <property type="component" value="Unassembled WGS sequence"/>
</dbReference>
<protein>
    <submittedName>
        <fullName evidence="3">4-coumarate ligase</fullName>
    </submittedName>
</protein>
<dbReference type="PANTHER" id="PTHR43201">
    <property type="entry name" value="ACYL-COA SYNTHETASE"/>
    <property type="match status" value="1"/>
</dbReference>
<evidence type="ECO:0000313" key="4">
    <source>
        <dbReference type="Proteomes" id="UP000546213"/>
    </source>
</evidence>
<keyword evidence="3" id="KW-0436">Ligase</keyword>
<dbReference type="InterPro" id="IPR025110">
    <property type="entry name" value="AMP-bd_C"/>
</dbReference>
<dbReference type="OrthoDB" id="10253115at2759"/>
<evidence type="ECO:0000259" key="1">
    <source>
        <dbReference type="Pfam" id="PF00501"/>
    </source>
</evidence>
<keyword evidence="4" id="KW-1185">Reference proteome</keyword>
<feature type="domain" description="AMP-binding enzyme C-terminal" evidence="2">
    <location>
        <begin position="516"/>
        <end position="598"/>
    </location>
</feature>
<dbReference type="GO" id="GO:0006631">
    <property type="term" value="P:fatty acid metabolic process"/>
    <property type="evidence" value="ECO:0007669"/>
    <property type="project" value="TreeGrafter"/>
</dbReference>
<dbReference type="Gene3D" id="3.40.50.12780">
    <property type="entry name" value="N-terminal domain of ligase-like"/>
    <property type="match status" value="1"/>
</dbReference>
<dbReference type="Pfam" id="PF00501">
    <property type="entry name" value="AMP-binding"/>
    <property type="match status" value="1"/>
</dbReference>
<dbReference type="EMBL" id="JAAOAS010000018">
    <property type="protein sequence ID" value="KAF5604202.1"/>
    <property type="molecule type" value="Genomic_DNA"/>
</dbReference>
<accession>A0A8H5UYK0</accession>